<feature type="chain" id="PRO_5001492784" evidence="1">
    <location>
        <begin position="33"/>
        <end position="87"/>
    </location>
</feature>
<dbReference type="EMBL" id="JARK01001361">
    <property type="protein sequence ID" value="EYC19262.1"/>
    <property type="molecule type" value="Genomic_DNA"/>
</dbReference>
<organism evidence="2 3">
    <name type="scientific">Ancylostoma ceylanicum</name>
    <dbReference type="NCBI Taxonomy" id="53326"/>
    <lineage>
        <taxon>Eukaryota</taxon>
        <taxon>Metazoa</taxon>
        <taxon>Ecdysozoa</taxon>
        <taxon>Nematoda</taxon>
        <taxon>Chromadorea</taxon>
        <taxon>Rhabditida</taxon>
        <taxon>Rhabditina</taxon>
        <taxon>Rhabditomorpha</taxon>
        <taxon>Strongyloidea</taxon>
        <taxon>Ancylostomatidae</taxon>
        <taxon>Ancylostomatinae</taxon>
        <taxon>Ancylostoma</taxon>
    </lineage>
</organism>
<dbReference type="Proteomes" id="UP000024635">
    <property type="component" value="Unassembled WGS sequence"/>
</dbReference>
<sequence length="87" mass="9552">MFRKSMLHTSHFDVYKLLLALIILEIMGVSKRRSMTAGCWRLGFEEVESGALELTELFDGCSADGERAARLGGSELSPGDESLETLA</sequence>
<protein>
    <submittedName>
        <fullName evidence="2">Uncharacterized protein</fullName>
    </submittedName>
</protein>
<accession>A0A016UWW4</accession>
<evidence type="ECO:0000313" key="2">
    <source>
        <dbReference type="EMBL" id="EYC19262.1"/>
    </source>
</evidence>
<dbReference type="AlphaFoldDB" id="A0A016UWW4"/>
<evidence type="ECO:0000313" key="3">
    <source>
        <dbReference type="Proteomes" id="UP000024635"/>
    </source>
</evidence>
<feature type="signal peptide" evidence="1">
    <location>
        <begin position="1"/>
        <end position="32"/>
    </location>
</feature>
<keyword evidence="1" id="KW-0732">Signal</keyword>
<name>A0A016UWW4_9BILA</name>
<reference evidence="3" key="1">
    <citation type="journal article" date="2015" name="Nat. Genet.">
        <title>The genome and transcriptome of the zoonotic hookworm Ancylostoma ceylanicum identify infection-specific gene families.</title>
        <authorList>
            <person name="Schwarz E.M."/>
            <person name="Hu Y."/>
            <person name="Antoshechkin I."/>
            <person name="Miller M.M."/>
            <person name="Sternberg P.W."/>
            <person name="Aroian R.V."/>
        </authorList>
    </citation>
    <scope>NUCLEOTIDE SEQUENCE</scope>
    <source>
        <strain evidence="3">HY135</strain>
    </source>
</reference>
<evidence type="ECO:0000256" key="1">
    <source>
        <dbReference type="SAM" id="SignalP"/>
    </source>
</evidence>
<gene>
    <name evidence="2" type="primary">Acey_s0025.g1275</name>
    <name evidence="2" type="ORF">Y032_0025g1275</name>
</gene>
<comment type="caution">
    <text evidence="2">The sequence shown here is derived from an EMBL/GenBank/DDBJ whole genome shotgun (WGS) entry which is preliminary data.</text>
</comment>
<keyword evidence="3" id="KW-1185">Reference proteome</keyword>
<proteinExistence type="predicted"/>